<dbReference type="InterPro" id="IPR036439">
    <property type="entry name" value="Dockerin_dom_sf"/>
</dbReference>
<proteinExistence type="predicted"/>
<sequence precursor="true">MPADFNHDGDVDSADLTVWESSFGGGVGADADSDGDSDGEDFLIWQRQYTGTAATPAFTFVPEPATGSLLFGGALGFAASSYRRQSKERET</sequence>
<dbReference type="EMBL" id="CP036263">
    <property type="protein sequence ID" value="QDS97665.1"/>
    <property type="molecule type" value="Genomic_DNA"/>
</dbReference>
<reference evidence="2 3" key="1">
    <citation type="submission" date="2019-02" db="EMBL/GenBank/DDBJ databases">
        <title>Deep-cultivation of Planctomycetes and their phenomic and genomic characterization uncovers novel biology.</title>
        <authorList>
            <person name="Wiegand S."/>
            <person name="Jogler M."/>
            <person name="Boedeker C."/>
            <person name="Pinto D."/>
            <person name="Vollmers J."/>
            <person name="Rivas-Marin E."/>
            <person name="Kohn T."/>
            <person name="Peeters S.H."/>
            <person name="Heuer A."/>
            <person name="Rast P."/>
            <person name="Oberbeckmann S."/>
            <person name="Bunk B."/>
            <person name="Jeske O."/>
            <person name="Meyerdierks A."/>
            <person name="Storesund J.E."/>
            <person name="Kallscheuer N."/>
            <person name="Luecker S."/>
            <person name="Lage O.M."/>
            <person name="Pohl T."/>
            <person name="Merkel B.J."/>
            <person name="Hornburger P."/>
            <person name="Mueller R.-W."/>
            <person name="Bruemmer F."/>
            <person name="Labrenz M."/>
            <person name="Spormann A.M."/>
            <person name="Op den Camp H."/>
            <person name="Overmann J."/>
            <person name="Amann R."/>
            <person name="Jetten M.S.M."/>
            <person name="Mascher T."/>
            <person name="Medema M.H."/>
            <person name="Devos D.P."/>
            <person name="Kaster A.-K."/>
            <person name="Ovreas L."/>
            <person name="Rohde M."/>
            <person name="Galperin M.Y."/>
            <person name="Jogler C."/>
        </authorList>
    </citation>
    <scope>NUCLEOTIDE SEQUENCE [LARGE SCALE GENOMIC DNA]</scope>
    <source>
        <strain evidence="2 3">HG15A2</strain>
    </source>
</reference>
<dbReference type="SUPFAM" id="SSF63446">
    <property type="entry name" value="Type I dockerin domain"/>
    <property type="match status" value="1"/>
</dbReference>
<dbReference type="Gene3D" id="1.10.1330.10">
    <property type="entry name" value="Dockerin domain"/>
    <property type="match status" value="1"/>
</dbReference>
<evidence type="ECO:0000259" key="1">
    <source>
        <dbReference type="Pfam" id="PF07589"/>
    </source>
</evidence>
<dbReference type="AlphaFoldDB" id="A0A517MS10"/>
<evidence type="ECO:0000313" key="3">
    <source>
        <dbReference type="Proteomes" id="UP000319852"/>
    </source>
</evidence>
<dbReference type="Pfam" id="PF07589">
    <property type="entry name" value="PEP-CTERM"/>
    <property type="match status" value="1"/>
</dbReference>
<dbReference type="RefSeq" id="WP_218932318.1">
    <property type="nucleotide sequence ID" value="NZ_CP036263.1"/>
</dbReference>
<dbReference type="Proteomes" id="UP000319852">
    <property type="component" value="Chromosome"/>
</dbReference>
<dbReference type="GO" id="GO:0000272">
    <property type="term" value="P:polysaccharide catabolic process"/>
    <property type="evidence" value="ECO:0007669"/>
    <property type="project" value="InterPro"/>
</dbReference>
<dbReference type="NCBIfam" id="TIGR02595">
    <property type="entry name" value="PEP_CTERM"/>
    <property type="match status" value="1"/>
</dbReference>
<dbReference type="KEGG" id="amob:HG15A2_09290"/>
<gene>
    <name evidence="2" type="ORF">HG15A2_09290</name>
</gene>
<protein>
    <recommendedName>
        <fullName evidence="1">Ice-binding protein C-terminal domain-containing protein</fullName>
    </recommendedName>
</protein>
<name>A0A517MS10_9BACT</name>
<keyword evidence="3" id="KW-1185">Reference proteome</keyword>
<organism evidence="2 3">
    <name type="scientific">Adhaeretor mobilis</name>
    <dbReference type="NCBI Taxonomy" id="1930276"/>
    <lineage>
        <taxon>Bacteria</taxon>
        <taxon>Pseudomonadati</taxon>
        <taxon>Planctomycetota</taxon>
        <taxon>Planctomycetia</taxon>
        <taxon>Pirellulales</taxon>
        <taxon>Lacipirellulaceae</taxon>
        <taxon>Adhaeretor</taxon>
    </lineage>
</organism>
<dbReference type="InterPro" id="IPR013424">
    <property type="entry name" value="Ice-binding_C"/>
</dbReference>
<feature type="domain" description="Ice-binding protein C-terminal" evidence="1">
    <location>
        <begin position="61"/>
        <end position="84"/>
    </location>
</feature>
<accession>A0A517MS10</accession>
<evidence type="ECO:0000313" key="2">
    <source>
        <dbReference type="EMBL" id="QDS97665.1"/>
    </source>
</evidence>